<feature type="compositionally biased region" description="Low complexity" evidence="1">
    <location>
        <begin position="58"/>
        <end position="90"/>
    </location>
</feature>
<keyword evidence="3" id="KW-1185">Reference proteome</keyword>
<dbReference type="AlphaFoldDB" id="A0AAD8XCK9"/>
<dbReference type="RefSeq" id="XP_060358870.1">
    <property type="nucleotide sequence ID" value="XM_060510929.1"/>
</dbReference>
<comment type="caution">
    <text evidence="2">The sequence shown here is derived from an EMBL/GenBank/DDBJ whole genome shotgun (WGS) entry which is preliminary data.</text>
</comment>
<evidence type="ECO:0000313" key="3">
    <source>
        <dbReference type="Proteomes" id="UP001244207"/>
    </source>
</evidence>
<dbReference type="GeneID" id="85394828"/>
<reference evidence="2" key="1">
    <citation type="submission" date="2021-12" db="EMBL/GenBank/DDBJ databases">
        <title>Comparative genomics, transcriptomics and evolutionary studies reveal genomic signatures of adaptation to plant cell wall in hemibiotrophic fungi.</title>
        <authorList>
            <consortium name="DOE Joint Genome Institute"/>
            <person name="Baroncelli R."/>
            <person name="Diaz J.F."/>
            <person name="Benocci T."/>
            <person name="Peng M."/>
            <person name="Battaglia E."/>
            <person name="Haridas S."/>
            <person name="Andreopoulos W."/>
            <person name="Labutti K."/>
            <person name="Pangilinan J."/>
            <person name="Floch G.L."/>
            <person name="Makela M.R."/>
            <person name="Henrissat B."/>
            <person name="Grigoriev I.V."/>
            <person name="Crouch J.A."/>
            <person name="De Vries R.P."/>
            <person name="Sukno S.A."/>
            <person name="Thon M.R."/>
        </authorList>
    </citation>
    <scope>NUCLEOTIDE SEQUENCE</scope>
    <source>
        <strain evidence="2">CBS 112980</strain>
    </source>
</reference>
<dbReference type="Proteomes" id="UP001244207">
    <property type="component" value="Unassembled WGS sequence"/>
</dbReference>
<feature type="compositionally biased region" description="Polar residues" evidence="1">
    <location>
        <begin position="277"/>
        <end position="291"/>
    </location>
</feature>
<feature type="region of interest" description="Disordered" evidence="1">
    <location>
        <begin position="52"/>
        <end position="90"/>
    </location>
</feature>
<protein>
    <submittedName>
        <fullName evidence="2">Uncharacterized protein</fullName>
    </submittedName>
</protein>
<gene>
    <name evidence="2" type="ORF">BDZ83DRAFT_657045</name>
</gene>
<feature type="compositionally biased region" description="Polar residues" evidence="1">
    <location>
        <begin position="260"/>
        <end position="269"/>
    </location>
</feature>
<organism evidence="2 3">
    <name type="scientific">Glomerella acutata</name>
    <name type="common">Colletotrichum acutatum</name>
    <dbReference type="NCBI Taxonomy" id="27357"/>
    <lineage>
        <taxon>Eukaryota</taxon>
        <taxon>Fungi</taxon>
        <taxon>Dikarya</taxon>
        <taxon>Ascomycota</taxon>
        <taxon>Pezizomycotina</taxon>
        <taxon>Sordariomycetes</taxon>
        <taxon>Hypocreomycetidae</taxon>
        <taxon>Glomerellales</taxon>
        <taxon>Glomerellaceae</taxon>
        <taxon>Colletotrichum</taxon>
        <taxon>Colletotrichum acutatum species complex</taxon>
    </lineage>
</organism>
<evidence type="ECO:0000313" key="2">
    <source>
        <dbReference type="EMBL" id="KAK1710591.1"/>
    </source>
</evidence>
<proteinExistence type="predicted"/>
<evidence type="ECO:0000256" key="1">
    <source>
        <dbReference type="SAM" id="MobiDB-lite"/>
    </source>
</evidence>
<feature type="compositionally biased region" description="Basic residues" evidence="1">
    <location>
        <begin position="227"/>
        <end position="238"/>
    </location>
</feature>
<sequence>MDASQYLTDGIDTNSVFYPSRPAIIPCQPQQIKRLLPHQTLTPLQPQTLAAIDPMNRSNPHTPSTSATPSTPDSQTDMMPFQHQQQPPHNPYQHIGERPPLLQTYDTQSMLPLTTMGTSHLQPIAPAPASGHVSSVLHSMPANVARPRSGMTSARGTGCVMSGGMDDVDQTKHVIVSSSRRGPLTGASGGLAATPAGTGNTKSTVIPVKADSKIPDPHYDKTYSQAKRQKSHPVRHTGGHLYERGDNMTSRKDKMFPNGEPNSDQLSNLDRTRIRQAGSQQARENHTQSSLGRPVQTLIAPDPVPTTGVQCSSGPSGPLEHRDSLFFSTWNVPQSIEDPFALLSDRILSFLYSTDSPITNKRTNFNRYFSAGNVRTLLKKYTEVSVRWPILHTSAFCIVDAYTGLLVGMCCLGAYYSALIQPHHVRDLTNFLGSEIARDLVPSADLVSKQQSCDAGANTSNTLIIFGGSPLNLACLIHNTAQEQLYLHRNSAVKAYPGAQSQIDIWNSDEAIRICRESAVMEGCMIDAPTKVDEDVSCVKRAFQDEDMGLLGQLNVDKVRASSLTLTVIRPSSGVSEPFRHTCCMG</sequence>
<feature type="compositionally biased region" description="Basic and acidic residues" evidence="1">
    <location>
        <begin position="210"/>
        <end position="221"/>
    </location>
</feature>
<dbReference type="EMBL" id="JAHMHS010000169">
    <property type="protein sequence ID" value="KAK1710591.1"/>
    <property type="molecule type" value="Genomic_DNA"/>
</dbReference>
<accession>A0AAD8XCK9</accession>
<feature type="region of interest" description="Disordered" evidence="1">
    <location>
        <begin position="179"/>
        <end position="317"/>
    </location>
</feature>
<feature type="compositionally biased region" description="Basic and acidic residues" evidence="1">
    <location>
        <begin position="241"/>
        <end position="255"/>
    </location>
</feature>
<name>A0AAD8XCK9_GLOAC</name>